<organism evidence="1 2">
    <name type="scientific">Epilithonimonas bovis DSM 19482</name>
    <dbReference type="NCBI Taxonomy" id="1121284"/>
    <lineage>
        <taxon>Bacteria</taxon>
        <taxon>Pseudomonadati</taxon>
        <taxon>Bacteroidota</taxon>
        <taxon>Flavobacteriia</taxon>
        <taxon>Flavobacteriales</taxon>
        <taxon>Weeksellaceae</taxon>
        <taxon>Chryseobacterium group</taxon>
        <taxon>Epilithonimonas</taxon>
    </lineage>
</organism>
<gene>
    <name evidence="1" type="ORF">SAMN05660493_01251</name>
</gene>
<keyword evidence="2" id="KW-1185">Reference proteome</keyword>
<evidence type="ECO:0000313" key="2">
    <source>
        <dbReference type="Proteomes" id="UP000187261"/>
    </source>
</evidence>
<proteinExistence type="predicted"/>
<evidence type="ECO:0000313" key="1">
    <source>
        <dbReference type="EMBL" id="SIT96564.1"/>
    </source>
</evidence>
<accession>A0A1U7PVN5</accession>
<dbReference type="AlphaFoldDB" id="A0A1U7PVN5"/>
<reference evidence="2" key="1">
    <citation type="submission" date="2016-10" db="EMBL/GenBank/DDBJ databases">
        <authorList>
            <person name="Varghese N."/>
            <person name="Submissions S."/>
        </authorList>
    </citation>
    <scope>NUCLEOTIDE SEQUENCE [LARGE SCALE GENOMIC DNA]</scope>
    <source>
        <strain evidence="2">DSM 19482</strain>
    </source>
</reference>
<protein>
    <submittedName>
        <fullName evidence="1">Uncharacterized protein</fullName>
    </submittedName>
</protein>
<dbReference type="EMBL" id="FTPU01000010">
    <property type="protein sequence ID" value="SIT96564.1"/>
    <property type="molecule type" value="Genomic_DNA"/>
</dbReference>
<dbReference type="RefSeq" id="WP_262488141.1">
    <property type="nucleotide sequence ID" value="NZ_FTPU01000010.1"/>
</dbReference>
<dbReference type="STRING" id="1121284.SAMN05660493_01251"/>
<name>A0A1U7PVN5_9FLAO</name>
<sequence length="43" mass="5064">MKTRLLRMALTWAAPFVIGYIVKKFEERSSKNKLKTLPVNKQQ</sequence>
<dbReference type="Proteomes" id="UP000187261">
    <property type="component" value="Unassembled WGS sequence"/>
</dbReference>